<accession>Q2H3J8</accession>
<dbReference type="PANTHER" id="PTHR21310:SF13">
    <property type="entry name" value="AMINOGLYCOSIDE PHOSPHOTRANSFERASE DOMAIN-CONTAINING PROTEIN"/>
    <property type="match status" value="1"/>
</dbReference>
<protein>
    <recommendedName>
        <fullName evidence="2">Aminoglycoside phosphotransferase domain-containing protein</fullName>
    </recommendedName>
</protein>
<dbReference type="InterPro" id="IPR011009">
    <property type="entry name" value="Kinase-like_dom_sf"/>
</dbReference>
<dbReference type="InParanoid" id="Q2H3J8"/>
<dbReference type="Gene3D" id="3.90.1200.10">
    <property type="match status" value="1"/>
</dbReference>
<dbReference type="OrthoDB" id="2906425at2759"/>
<evidence type="ECO:0000256" key="1">
    <source>
        <dbReference type="SAM" id="MobiDB-lite"/>
    </source>
</evidence>
<feature type="domain" description="Aminoglycoside phosphotransferase" evidence="2">
    <location>
        <begin position="60"/>
        <end position="170"/>
    </location>
</feature>
<feature type="region of interest" description="Disordered" evidence="1">
    <location>
        <begin position="492"/>
        <end position="598"/>
    </location>
</feature>
<dbReference type="AlphaFoldDB" id="Q2H3J8"/>
<evidence type="ECO:0000259" key="2">
    <source>
        <dbReference type="Pfam" id="PF01636"/>
    </source>
</evidence>
<dbReference type="eggNOG" id="ENOG502RXBQ">
    <property type="taxonomic scope" value="Eukaryota"/>
</dbReference>
<name>Q2H3J8_CHAGB</name>
<feature type="compositionally biased region" description="Basic and acidic residues" evidence="1">
    <location>
        <begin position="507"/>
        <end position="583"/>
    </location>
</feature>
<organism evidence="3 4">
    <name type="scientific">Chaetomium globosum (strain ATCC 6205 / CBS 148.51 / DSM 1962 / NBRC 6347 / NRRL 1970)</name>
    <name type="common">Soil fungus</name>
    <dbReference type="NCBI Taxonomy" id="306901"/>
    <lineage>
        <taxon>Eukaryota</taxon>
        <taxon>Fungi</taxon>
        <taxon>Dikarya</taxon>
        <taxon>Ascomycota</taxon>
        <taxon>Pezizomycotina</taxon>
        <taxon>Sordariomycetes</taxon>
        <taxon>Sordariomycetidae</taxon>
        <taxon>Sordariales</taxon>
        <taxon>Chaetomiaceae</taxon>
        <taxon>Chaetomium</taxon>
    </lineage>
</organism>
<dbReference type="Proteomes" id="UP000001056">
    <property type="component" value="Unassembled WGS sequence"/>
</dbReference>
<feature type="domain" description="Aminoglycoside phosphotransferase" evidence="2">
    <location>
        <begin position="326"/>
        <end position="382"/>
    </location>
</feature>
<dbReference type="InterPro" id="IPR002575">
    <property type="entry name" value="Aminoglycoside_PTrfase"/>
</dbReference>
<reference evidence="4" key="1">
    <citation type="journal article" date="2015" name="Genome Announc.">
        <title>Draft genome sequence of the cellulolytic fungus Chaetomium globosum.</title>
        <authorList>
            <person name="Cuomo C.A."/>
            <person name="Untereiner W.A."/>
            <person name="Ma L.-J."/>
            <person name="Grabherr M."/>
            <person name="Birren B.W."/>
        </authorList>
    </citation>
    <scope>NUCLEOTIDE SEQUENCE [LARGE SCALE GENOMIC DNA]</scope>
    <source>
        <strain evidence="4">ATCC 6205 / CBS 148.51 / DSM 1962 / NBRC 6347 / NRRL 1970</strain>
    </source>
</reference>
<dbReference type="GeneID" id="4390049"/>
<keyword evidence="4" id="KW-1185">Reference proteome</keyword>
<dbReference type="Pfam" id="PF01636">
    <property type="entry name" value="APH"/>
    <property type="match status" value="2"/>
</dbReference>
<sequence length="598" mass="69606">MAWQQYLPDDRLKWTPGWDSHPIWPSEPDIEAIKNLIWSKYARPSLTHSDSLQEKERLKVEFLADGAHHKVYDVKHPEWSTPLVIRVAIPLDPSFKMKSEMATLAFLRERTTIPVPRCVAWGLAADTELGYDWCLMEKLPGVELRHVWREIPLEKKLELVDRLAQILSQLWKPERKFDQIGSIDFPEQATATDHTSTTTERITVGDATTTRYTIGSAVDTCYFSGWRSYLQPDRGPFPSCRDWLNNIITVERKVITTIKTLLDHKEDMTAAHLAMNWELVENELVLEQATGLEAGRPNVGSRDPHISQLEIDSEEEFRQDYDEAVDTVQGYYNMLPELFPDDPSVTGQPRFSLHHADFREANIFVDPDTFEVTGILDWENAMTLPDWYAPADYPLLLRAAEPFDERTPNVPETFDEDDERYNPAMESSFDRWELRILRNRYDEALEKLRWEGWRLTSDVATAKTLFLEGAYLLGTDFDQAKRHLVWARAALDGDEEEEGEEGEDKEEAGGEKEGEDKEEQDRHEDGDKREEEDKKEEEDRKEVEDKKEERGRHEKEDKNEDGDRSERANEREENKKEEEDKGGRKLSLSDWHELRRIG</sequence>
<dbReference type="OMA" id="DERYNPA"/>
<dbReference type="PANTHER" id="PTHR21310">
    <property type="entry name" value="AMINOGLYCOSIDE PHOSPHOTRANSFERASE-RELATED-RELATED"/>
    <property type="match status" value="1"/>
</dbReference>
<feature type="compositionally biased region" description="Acidic residues" evidence="1">
    <location>
        <begin position="492"/>
        <end position="506"/>
    </location>
</feature>
<dbReference type="RefSeq" id="XP_001222862.1">
    <property type="nucleotide sequence ID" value="XM_001222861.1"/>
</dbReference>
<dbReference type="EMBL" id="CH408031">
    <property type="protein sequence ID" value="EAQ90148.1"/>
    <property type="molecule type" value="Genomic_DNA"/>
</dbReference>
<dbReference type="VEuPathDB" id="FungiDB:CHGG_06767"/>
<dbReference type="InterPro" id="IPR051678">
    <property type="entry name" value="AGP_Transferase"/>
</dbReference>
<proteinExistence type="predicted"/>
<evidence type="ECO:0000313" key="4">
    <source>
        <dbReference type="Proteomes" id="UP000001056"/>
    </source>
</evidence>
<evidence type="ECO:0000313" key="3">
    <source>
        <dbReference type="EMBL" id="EAQ90148.1"/>
    </source>
</evidence>
<gene>
    <name evidence="3" type="ORF">CHGG_06767</name>
</gene>
<dbReference type="SUPFAM" id="SSF56112">
    <property type="entry name" value="Protein kinase-like (PK-like)"/>
    <property type="match status" value="1"/>
</dbReference>
<dbReference type="HOGENOM" id="CLU_030124_2_0_1"/>